<sequence length="277" mass="31832">MFDVRYASSNKDARSYDTARLREEYHISGLFKKDEIRLVYSHFDRIIAGSVCPAERELKLEAGKEIGAEYFLERRELGVINIGEKGVVSLDGKDYEMEPRDGLYVGKGTKDIVFKSIDKNKPAKFYINSAPAHKTYPTVKINISKANPVTLGSKEELNERTIYQYIHPNVCNSCQLSMGMTMLKEGSVWNTMPCHTHDRRMEVYLYFDMTDDALVFHMMGEPHETRHIIMRNEEAVISPPWSIHSGVGTQKYTFIWGMVGENQAFDDMDHIDNKDLI</sequence>
<evidence type="ECO:0000256" key="5">
    <source>
        <dbReference type="ARBA" id="ARBA00023235"/>
    </source>
</evidence>
<dbReference type="PANTHER" id="PTHR38461:SF1">
    <property type="entry name" value="4-DEOXY-L-THREO-5-HEXOSULOSE-URONATE KETOL-ISOMERASE"/>
    <property type="match status" value="1"/>
</dbReference>
<dbReference type="PANTHER" id="PTHR38461">
    <property type="entry name" value="4-DEOXY-L-THREO-5-HEXOSULOSE-URONATE KETOL-ISOMERASE"/>
    <property type="match status" value="1"/>
</dbReference>
<protein>
    <recommendedName>
        <fullName evidence="6">4-deoxy-L-threo-5-hexosulose-uronate ketol-isomerase</fullName>
        <ecNumber evidence="6">5.3.1.17</ecNumber>
    </recommendedName>
    <alternativeName>
        <fullName evidence="6">5-keto-4-deoxyuronate isomerase</fullName>
    </alternativeName>
    <alternativeName>
        <fullName evidence="6">DKI isomerase</fullName>
    </alternativeName>
</protein>
<comment type="function">
    <text evidence="6">Catalyzes the isomerization of 5-dehydro-4-deoxy-D-glucuronate to 3-deoxy-D-glycero-2,5-hexodiulosonate.</text>
</comment>
<comment type="pathway">
    <text evidence="6">Glycan metabolism; pectin degradation; 2-dehydro-3-deoxy-D-gluconate from pectin: step 4/5.</text>
</comment>
<dbReference type="InterPro" id="IPR011051">
    <property type="entry name" value="RmlC_Cupin_sf"/>
</dbReference>
<dbReference type="InterPro" id="IPR014710">
    <property type="entry name" value="RmlC-like_jellyroll"/>
</dbReference>
<evidence type="ECO:0000256" key="6">
    <source>
        <dbReference type="HAMAP-Rule" id="MF_00687"/>
    </source>
</evidence>
<feature type="binding site" evidence="6">
    <location>
        <position position="202"/>
    </location>
    <ligand>
        <name>Zn(2+)</name>
        <dbReference type="ChEBI" id="CHEBI:29105"/>
    </ligand>
</feature>
<feature type="binding site" evidence="6">
    <location>
        <position position="197"/>
    </location>
    <ligand>
        <name>Zn(2+)</name>
        <dbReference type="ChEBI" id="CHEBI:29105"/>
    </ligand>
</feature>
<dbReference type="CDD" id="cd20491">
    <property type="entry name" value="cupin_KduI_C"/>
    <property type="match status" value="1"/>
</dbReference>
<dbReference type="CDD" id="cd20294">
    <property type="entry name" value="cupin_KduI_N"/>
    <property type="match status" value="1"/>
</dbReference>
<dbReference type="EMBL" id="DF976995">
    <property type="protein sequence ID" value="GAQ24020.1"/>
    <property type="molecule type" value="Genomic_DNA"/>
</dbReference>
<proteinExistence type="inferred from homology"/>
<keyword evidence="8" id="KW-1185">Reference proteome</keyword>
<accession>A0A0U9HDU2</accession>
<keyword evidence="3 6" id="KW-0479">Metal-binding</keyword>
<dbReference type="GO" id="GO:0042840">
    <property type="term" value="P:D-glucuronate catabolic process"/>
    <property type="evidence" value="ECO:0007669"/>
    <property type="project" value="TreeGrafter"/>
</dbReference>
<reference evidence="7" key="1">
    <citation type="journal article" date="2016" name="Genome Announc.">
        <title>Draft Genome Sequence of the Syntrophic Lactate-Degrading Bacterium Tepidanaerobacter syntrophicus JLT.</title>
        <authorList>
            <person name="Matsuura N."/>
            <person name="Ohashi A."/>
            <person name="Tourlousse D.M."/>
            <person name="Sekiguchi Y."/>
        </authorList>
    </citation>
    <scope>NUCLEOTIDE SEQUENCE [LARGE SCALE GENOMIC DNA]</scope>
    <source>
        <strain evidence="7">JL</strain>
    </source>
</reference>
<feature type="binding site" evidence="6">
    <location>
        <position position="244"/>
    </location>
    <ligand>
        <name>Zn(2+)</name>
        <dbReference type="ChEBI" id="CHEBI:29105"/>
    </ligand>
</feature>
<dbReference type="GO" id="GO:0045490">
    <property type="term" value="P:pectin catabolic process"/>
    <property type="evidence" value="ECO:0007669"/>
    <property type="project" value="UniProtKB-UniRule"/>
</dbReference>
<dbReference type="Pfam" id="PF04962">
    <property type="entry name" value="KduI"/>
    <property type="match status" value="1"/>
</dbReference>
<comment type="cofactor">
    <cofactor evidence="6">
        <name>Zn(2+)</name>
        <dbReference type="ChEBI" id="CHEBI:29105"/>
    </cofactor>
    <text evidence="6">Binds 1 zinc ion per subunit.</text>
</comment>
<dbReference type="Proteomes" id="UP000062160">
    <property type="component" value="Unassembled WGS sequence"/>
</dbReference>
<dbReference type="EC" id="5.3.1.17" evidence="6"/>
<dbReference type="AlphaFoldDB" id="A0A0U9HDU2"/>
<keyword evidence="4 6" id="KW-0862">Zinc</keyword>
<comment type="similarity">
    <text evidence="2 6">Belongs to the KduI family.</text>
</comment>
<dbReference type="RefSeq" id="WP_059031024.1">
    <property type="nucleotide sequence ID" value="NZ_DF976995.1"/>
</dbReference>
<dbReference type="PIRSF" id="PIRSF006625">
    <property type="entry name" value="KduI"/>
    <property type="match status" value="1"/>
</dbReference>
<dbReference type="HAMAP" id="MF_00687">
    <property type="entry name" value="KduI"/>
    <property type="match status" value="1"/>
</dbReference>
<keyword evidence="5 6" id="KW-0413">Isomerase</keyword>
<evidence type="ECO:0000313" key="8">
    <source>
        <dbReference type="Proteomes" id="UP000062160"/>
    </source>
</evidence>
<dbReference type="InterPro" id="IPR021120">
    <property type="entry name" value="KduI/IolB_isomerase"/>
</dbReference>
<name>A0A0U9HDU2_9FIRM</name>
<gene>
    <name evidence="6" type="primary">kduI</name>
    <name evidence="7" type="ORF">TSYNT_14</name>
</gene>
<dbReference type="UniPathway" id="UPA00545">
    <property type="reaction ID" value="UER00826"/>
</dbReference>
<dbReference type="STRING" id="224999.GCA_001485475_00003"/>
<dbReference type="InterPro" id="IPR007045">
    <property type="entry name" value="KduI"/>
</dbReference>
<dbReference type="GO" id="GO:0019698">
    <property type="term" value="P:D-galacturonate catabolic process"/>
    <property type="evidence" value="ECO:0007669"/>
    <property type="project" value="TreeGrafter"/>
</dbReference>
<dbReference type="Gene3D" id="2.60.120.520">
    <property type="entry name" value="pectin degrading enzyme 5-keto 4- deoxyuronate isomerase, domain 1"/>
    <property type="match status" value="1"/>
</dbReference>
<dbReference type="OrthoDB" id="9770644at2"/>
<evidence type="ECO:0000313" key="7">
    <source>
        <dbReference type="EMBL" id="GAQ24020.1"/>
    </source>
</evidence>
<dbReference type="GO" id="GO:0008270">
    <property type="term" value="F:zinc ion binding"/>
    <property type="evidence" value="ECO:0007669"/>
    <property type="project" value="UniProtKB-UniRule"/>
</dbReference>
<dbReference type="GO" id="GO:0008697">
    <property type="term" value="F:4-deoxy-L-threo-5-hexosulose-uronate ketol-isomerase activity"/>
    <property type="evidence" value="ECO:0007669"/>
    <property type="project" value="UniProtKB-UniRule"/>
</dbReference>
<comment type="catalytic activity">
    <reaction evidence="1 6">
        <text>5-dehydro-4-deoxy-D-glucuronate = 3-deoxy-D-glycero-2,5-hexodiulosonate</text>
        <dbReference type="Rhea" id="RHEA:23896"/>
        <dbReference type="ChEBI" id="CHEBI:17117"/>
        <dbReference type="ChEBI" id="CHEBI:29071"/>
        <dbReference type="EC" id="5.3.1.17"/>
    </reaction>
</comment>
<organism evidence="7">
    <name type="scientific">Tepidanaerobacter syntrophicus</name>
    <dbReference type="NCBI Taxonomy" id="224999"/>
    <lineage>
        <taxon>Bacteria</taxon>
        <taxon>Bacillati</taxon>
        <taxon>Bacillota</taxon>
        <taxon>Clostridia</taxon>
        <taxon>Thermosediminibacterales</taxon>
        <taxon>Tepidanaerobacteraceae</taxon>
        <taxon>Tepidanaerobacter</taxon>
    </lineage>
</organism>
<evidence type="ECO:0000256" key="4">
    <source>
        <dbReference type="ARBA" id="ARBA00022833"/>
    </source>
</evidence>
<evidence type="ECO:0000256" key="1">
    <source>
        <dbReference type="ARBA" id="ARBA00000552"/>
    </source>
</evidence>
<evidence type="ECO:0000256" key="2">
    <source>
        <dbReference type="ARBA" id="ARBA00008086"/>
    </source>
</evidence>
<dbReference type="Gene3D" id="2.60.120.10">
    <property type="entry name" value="Jelly Rolls"/>
    <property type="match status" value="1"/>
</dbReference>
<feature type="binding site" evidence="6">
    <location>
        <position position="195"/>
    </location>
    <ligand>
        <name>Zn(2+)</name>
        <dbReference type="ChEBI" id="CHEBI:29105"/>
    </ligand>
</feature>
<evidence type="ECO:0000256" key="3">
    <source>
        <dbReference type="ARBA" id="ARBA00022723"/>
    </source>
</evidence>
<dbReference type="SUPFAM" id="SSF51182">
    <property type="entry name" value="RmlC-like cupins"/>
    <property type="match status" value="1"/>
</dbReference>
<dbReference type="NCBIfam" id="NF002091">
    <property type="entry name" value="PRK00924.1"/>
    <property type="match status" value="1"/>
</dbReference>
<dbReference type="InterPro" id="IPR027449">
    <property type="entry name" value="KduI_N"/>
</dbReference>